<evidence type="ECO:0000256" key="3">
    <source>
        <dbReference type="ARBA" id="ARBA00022723"/>
    </source>
</evidence>
<feature type="domain" description="TauD/TfdA-like" evidence="7">
    <location>
        <begin position="3"/>
        <end position="292"/>
    </location>
</feature>
<dbReference type="GO" id="GO:0045329">
    <property type="term" value="P:carnitine biosynthetic process"/>
    <property type="evidence" value="ECO:0007669"/>
    <property type="project" value="TreeGrafter"/>
</dbReference>
<evidence type="ECO:0000256" key="4">
    <source>
        <dbReference type="ARBA" id="ARBA00022964"/>
    </source>
</evidence>
<dbReference type="Gene3D" id="3.60.130.10">
    <property type="entry name" value="Clavaminate synthase-like"/>
    <property type="match status" value="1"/>
</dbReference>
<evidence type="ECO:0000256" key="2">
    <source>
        <dbReference type="ARBA" id="ARBA00008654"/>
    </source>
</evidence>
<evidence type="ECO:0000313" key="9">
    <source>
        <dbReference type="Proteomes" id="UP000192596"/>
    </source>
</evidence>
<accession>A0A1V8SYP1</accession>
<evidence type="ECO:0000256" key="1">
    <source>
        <dbReference type="ARBA" id="ARBA00001954"/>
    </source>
</evidence>
<evidence type="ECO:0000313" key="8">
    <source>
        <dbReference type="EMBL" id="OQO04189.1"/>
    </source>
</evidence>
<dbReference type="PANTHER" id="PTHR10696:SF25">
    <property type="entry name" value="OXIDOREDUCTASE AIM17-RELATED"/>
    <property type="match status" value="1"/>
</dbReference>
<protein>
    <recommendedName>
        <fullName evidence="7">TauD/TfdA-like domain-containing protein</fullName>
    </recommendedName>
</protein>
<comment type="caution">
    <text evidence="8">The sequence shown here is derived from an EMBL/GenBank/DDBJ whole genome shotgun (WGS) entry which is preliminary data.</text>
</comment>
<dbReference type="EMBL" id="NAJO01000022">
    <property type="protein sequence ID" value="OQO04189.1"/>
    <property type="molecule type" value="Genomic_DNA"/>
</dbReference>
<dbReference type="FunCoup" id="A0A1V8SYP1">
    <property type="interactions" value="1177"/>
</dbReference>
<evidence type="ECO:0000259" key="7">
    <source>
        <dbReference type="Pfam" id="PF02668"/>
    </source>
</evidence>
<keyword evidence="5" id="KW-0560">Oxidoreductase</keyword>
<name>A0A1V8SYP1_9PEZI</name>
<proteinExistence type="inferred from homology"/>
<dbReference type="InterPro" id="IPR003819">
    <property type="entry name" value="TauD/TfdA-like"/>
</dbReference>
<dbReference type="PANTHER" id="PTHR10696">
    <property type="entry name" value="GAMMA-BUTYROBETAINE HYDROXYLASE-RELATED"/>
    <property type="match status" value="1"/>
</dbReference>
<dbReference type="InterPro" id="IPR042098">
    <property type="entry name" value="TauD-like_sf"/>
</dbReference>
<dbReference type="GO" id="GO:0005739">
    <property type="term" value="C:mitochondrion"/>
    <property type="evidence" value="ECO:0007669"/>
    <property type="project" value="TreeGrafter"/>
</dbReference>
<dbReference type="InParanoid" id="A0A1V8SYP1"/>
<keyword evidence="3" id="KW-0479">Metal-binding</keyword>
<dbReference type="STRING" id="1507870.A0A1V8SYP1"/>
<keyword evidence="9" id="KW-1185">Reference proteome</keyword>
<organism evidence="8 9">
    <name type="scientific">Cryoendolithus antarcticus</name>
    <dbReference type="NCBI Taxonomy" id="1507870"/>
    <lineage>
        <taxon>Eukaryota</taxon>
        <taxon>Fungi</taxon>
        <taxon>Dikarya</taxon>
        <taxon>Ascomycota</taxon>
        <taxon>Pezizomycotina</taxon>
        <taxon>Dothideomycetes</taxon>
        <taxon>Dothideomycetidae</taxon>
        <taxon>Cladosporiales</taxon>
        <taxon>Cladosporiaceae</taxon>
        <taxon>Cryoendolithus</taxon>
    </lineage>
</organism>
<dbReference type="InterPro" id="IPR050411">
    <property type="entry name" value="AlphaKG_dependent_hydroxylases"/>
</dbReference>
<dbReference type="GO" id="GO:0046872">
    <property type="term" value="F:metal ion binding"/>
    <property type="evidence" value="ECO:0007669"/>
    <property type="project" value="UniProtKB-KW"/>
</dbReference>
<dbReference type="Proteomes" id="UP000192596">
    <property type="component" value="Unassembled WGS sequence"/>
</dbReference>
<reference evidence="9" key="1">
    <citation type="submission" date="2017-03" db="EMBL/GenBank/DDBJ databases">
        <title>Genomes of endolithic fungi from Antarctica.</title>
        <authorList>
            <person name="Coleine C."/>
            <person name="Masonjones S."/>
            <person name="Stajich J.E."/>
        </authorList>
    </citation>
    <scope>NUCLEOTIDE SEQUENCE [LARGE SCALE GENOMIC DNA]</scope>
    <source>
        <strain evidence="9">CCFEE 5527</strain>
    </source>
</reference>
<dbReference type="Pfam" id="PF02668">
    <property type="entry name" value="TauD"/>
    <property type="match status" value="1"/>
</dbReference>
<comment type="similarity">
    <text evidence="2">Belongs to the gamma-BBH/TMLD family.</text>
</comment>
<keyword evidence="4" id="KW-0223">Dioxygenase</keyword>
<dbReference type="GO" id="GO:0051213">
    <property type="term" value="F:dioxygenase activity"/>
    <property type="evidence" value="ECO:0007669"/>
    <property type="project" value="UniProtKB-KW"/>
</dbReference>
<comment type="cofactor">
    <cofactor evidence="1">
        <name>Fe(2+)</name>
        <dbReference type="ChEBI" id="CHEBI:29033"/>
    </cofactor>
</comment>
<dbReference type="OrthoDB" id="406634at2759"/>
<keyword evidence="6" id="KW-0408">Iron</keyword>
<dbReference type="SUPFAM" id="SSF51197">
    <property type="entry name" value="Clavaminate synthase-like"/>
    <property type="match status" value="1"/>
</dbReference>
<evidence type="ECO:0000256" key="5">
    <source>
        <dbReference type="ARBA" id="ARBA00023002"/>
    </source>
</evidence>
<sequence>MQDDSTLLTALRQLQTHGLVFLTEVPGSPESVARIAERIGPLKNTFYGMTWDVRSVPAAKNVAYTSQNLGFHMDLLYMRQPPHLQFLHCIRSSAEGGASLFSDTYRAVQTLYTRHPRHAQTLTEVNVPYHYDHADAEPLGHYYQHSHPVIALKPLHFTKSGNEPTTATFSHLNLLKRQAGQGNRAWALDQLNNNFAAWVESVAWSPPFQAPFAAPSFAGVTANPVTALEQGFASWRKAAIAFDMTLHRREAIHERLMKPGECVLFDNTRIVHARKAFVPGDEGSERWLRGAYVDRDPYESRLKVLLKKEMEEKGSMDELGAPHWLPDAV</sequence>
<gene>
    <name evidence="8" type="ORF">B0A48_10799</name>
</gene>
<evidence type="ECO:0000256" key="6">
    <source>
        <dbReference type="ARBA" id="ARBA00023004"/>
    </source>
</evidence>
<dbReference type="AlphaFoldDB" id="A0A1V8SYP1"/>